<dbReference type="EC" id="2.1.1.100" evidence="3 10"/>
<evidence type="ECO:0000256" key="11">
    <source>
        <dbReference type="SAM" id="MobiDB-lite"/>
    </source>
</evidence>
<evidence type="ECO:0000256" key="1">
    <source>
        <dbReference type="ARBA" id="ARBA00004141"/>
    </source>
</evidence>
<evidence type="ECO:0000313" key="12">
    <source>
        <dbReference type="EMBL" id="KAB5596273.1"/>
    </source>
</evidence>
<evidence type="ECO:0000256" key="9">
    <source>
        <dbReference type="ARBA" id="ARBA00023136"/>
    </source>
</evidence>
<dbReference type="PROSITE" id="PS51564">
    <property type="entry name" value="SAM_ICMT"/>
    <property type="match status" value="1"/>
</dbReference>
<evidence type="ECO:0000256" key="5">
    <source>
        <dbReference type="ARBA" id="ARBA00022679"/>
    </source>
</evidence>
<dbReference type="EMBL" id="SSOP01000002">
    <property type="protein sequence ID" value="KAB5596273.1"/>
    <property type="molecule type" value="Genomic_DNA"/>
</dbReference>
<feature type="region of interest" description="Disordered" evidence="11">
    <location>
        <begin position="26"/>
        <end position="48"/>
    </location>
</feature>
<comment type="caution">
    <text evidence="12">The sequence shown here is derived from an EMBL/GenBank/DDBJ whole genome shotgun (WGS) entry which is preliminary data.</text>
</comment>
<feature type="transmembrane region" description="Helical" evidence="10">
    <location>
        <begin position="56"/>
        <end position="77"/>
    </location>
</feature>
<evidence type="ECO:0000256" key="6">
    <source>
        <dbReference type="ARBA" id="ARBA00022691"/>
    </source>
</evidence>
<evidence type="ECO:0000256" key="7">
    <source>
        <dbReference type="ARBA" id="ARBA00022692"/>
    </source>
</evidence>
<protein>
    <recommendedName>
        <fullName evidence="3 10">Protein-S-isoprenylcysteine O-methyltransferase</fullName>
        <ecNumber evidence="3 10">2.1.1.100</ecNumber>
    </recommendedName>
</protein>
<dbReference type="Pfam" id="PF04140">
    <property type="entry name" value="ICMT"/>
    <property type="match status" value="1"/>
</dbReference>
<evidence type="ECO:0000256" key="2">
    <source>
        <dbReference type="ARBA" id="ARBA00009140"/>
    </source>
</evidence>
<keyword evidence="5 12" id="KW-0808">Transferase</keyword>
<feature type="transmembrane region" description="Helical" evidence="10">
    <location>
        <begin position="214"/>
        <end position="239"/>
    </location>
</feature>
<keyword evidence="9 10" id="KW-0472">Membrane</keyword>
<evidence type="ECO:0000256" key="3">
    <source>
        <dbReference type="ARBA" id="ARBA00012151"/>
    </source>
</evidence>
<feature type="transmembrane region" description="Helical" evidence="10">
    <location>
        <begin position="89"/>
        <end position="108"/>
    </location>
</feature>
<keyword evidence="10" id="KW-0256">Endoplasmic reticulum</keyword>
<reference evidence="12 13" key="1">
    <citation type="journal article" date="2019" name="Fungal Biol. Biotechnol.">
        <title>Draft genome sequence of fastidious pathogen Ceratobasidium theobromae, which causes vascular-streak dieback in Theobroma cacao.</title>
        <authorList>
            <person name="Ali S.S."/>
            <person name="Asman A."/>
            <person name="Shao J."/>
            <person name="Firmansyah A.P."/>
            <person name="Susilo A.W."/>
            <person name="Rosmana A."/>
            <person name="McMahon P."/>
            <person name="Junaid M."/>
            <person name="Guest D."/>
            <person name="Kheng T.Y."/>
            <person name="Meinhardt L.W."/>
            <person name="Bailey B.A."/>
        </authorList>
    </citation>
    <scope>NUCLEOTIDE SEQUENCE [LARGE SCALE GENOMIC DNA]</scope>
    <source>
        <strain evidence="12 13">CT2</strain>
    </source>
</reference>
<evidence type="ECO:0000256" key="4">
    <source>
        <dbReference type="ARBA" id="ARBA00022603"/>
    </source>
</evidence>
<keyword evidence="13" id="KW-1185">Reference proteome</keyword>
<feature type="transmembrane region" description="Helical" evidence="10">
    <location>
        <begin position="155"/>
        <end position="175"/>
    </location>
</feature>
<dbReference type="GO" id="GO:0032259">
    <property type="term" value="P:methylation"/>
    <property type="evidence" value="ECO:0007669"/>
    <property type="project" value="UniProtKB-KW"/>
</dbReference>
<evidence type="ECO:0000256" key="8">
    <source>
        <dbReference type="ARBA" id="ARBA00022989"/>
    </source>
</evidence>
<dbReference type="Proteomes" id="UP000383932">
    <property type="component" value="Unassembled WGS sequence"/>
</dbReference>
<evidence type="ECO:0000313" key="13">
    <source>
        <dbReference type="Proteomes" id="UP000383932"/>
    </source>
</evidence>
<dbReference type="InterPro" id="IPR025770">
    <property type="entry name" value="PPMT_MeTrfase"/>
</dbReference>
<dbReference type="Gene3D" id="1.20.120.1630">
    <property type="match status" value="1"/>
</dbReference>
<dbReference type="OrthoDB" id="422086at2759"/>
<feature type="region of interest" description="Disordered" evidence="11">
    <location>
        <begin position="1"/>
        <end position="20"/>
    </location>
</feature>
<comment type="catalytic activity">
    <reaction evidence="10">
        <text>[protein]-C-terminal S-[(2E,6E)-farnesyl]-L-cysteine + S-adenosyl-L-methionine = [protein]-C-terminal S-[(2E,6E)-farnesyl]-L-cysteine methyl ester + S-adenosyl-L-homocysteine</text>
        <dbReference type="Rhea" id="RHEA:21672"/>
        <dbReference type="Rhea" id="RHEA-COMP:12125"/>
        <dbReference type="Rhea" id="RHEA-COMP:12126"/>
        <dbReference type="ChEBI" id="CHEBI:57856"/>
        <dbReference type="ChEBI" id="CHEBI:59789"/>
        <dbReference type="ChEBI" id="CHEBI:90510"/>
        <dbReference type="ChEBI" id="CHEBI:90511"/>
        <dbReference type="EC" id="2.1.1.100"/>
    </reaction>
</comment>
<dbReference type="GO" id="GO:0005789">
    <property type="term" value="C:endoplasmic reticulum membrane"/>
    <property type="evidence" value="ECO:0007669"/>
    <property type="project" value="UniProtKB-SubCell"/>
</dbReference>
<name>A0A5N5QXH1_9AGAM</name>
<comment type="subcellular location">
    <subcellularLocation>
        <location evidence="10">Endoplasmic reticulum membrane</location>
        <topology evidence="10">Multi-pass membrane protein</topology>
    </subcellularLocation>
    <subcellularLocation>
        <location evidence="1">Membrane</location>
        <topology evidence="1">Multi-pass membrane protein</topology>
    </subcellularLocation>
</comment>
<evidence type="ECO:0000256" key="10">
    <source>
        <dbReference type="RuleBase" id="RU362022"/>
    </source>
</evidence>
<proteinExistence type="inferred from homology"/>
<dbReference type="PANTHER" id="PTHR12714">
    <property type="entry name" value="PROTEIN-S ISOPRENYLCYSTEINE O-METHYLTRANSFERASE"/>
    <property type="match status" value="1"/>
</dbReference>
<dbReference type="AlphaFoldDB" id="A0A5N5QXH1"/>
<comment type="similarity">
    <text evidence="2 10">Belongs to the class VI-like SAM-binding methyltransferase superfamily. Isoprenylcysteine carboxyl methyltransferase family.</text>
</comment>
<feature type="compositionally biased region" description="Low complexity" evidence="11">
    <location>
        <begin position="1"/>
        <end position="19"/>
    </location>
</feature>
<dbReference type="InterPro" id="IPR007269">
    <property type="entry name" value="ICMT_MeTrfase"/>
</dbReference>
<gene>
    <name evidence="12" type="ORF">CTheo_258</name>
</gene>
<feature type="transmembrane region" description="Helical" evidence="10">
    <location>
        <begin position="128"/>
        <end position="148"/>
    </location>
</feature>
<keyword evidence="6 10" id="KW-0949">S-adenosyl-L-methionine</keyword>
<dbReference type="GO" id="GO:0004671">
    <property type="term" value="F:protein C-terminal S-isoprenylcysteine carboxyl O-methyltransferase activity"/>
    <property type="evidence" value="ECO:0007669"/>
    <property type="project" value="UniProtKB-EC"/>
</dbReference>
<keyword evidence="8 10" id="KW-1133">Transmembrane helix</keyword>
<keyword evidence="4 10" id="KW-0489">Methyltransferase</keyword>
<accession>A0A5N5QXH1</accession>
<keyword evidence="7 10" id="KW-0812">Transmembrane</keyword>
<organism evidence="12 13">
    <name type="scientific">Ceratobasidium theobromae</name>
    <dbReference type="NCBI Taxonomy" id="1582974"/>
    <lineage>
        <taxon>Eukaryota</taxon>
        <taxon>Fungi</taxon>
        <taxon>Dikarya</taxon>
        <taxon>Basidiomycota</taxon>
        <taxon>Agaricomycotina</taxon>
        <taxon>Agaricomycetes</taxon>
        <taxon>Cantharellales</taxon>
        <taxon>Ceratobasidiaceae</taxon>
        <taxon>Ceratobasidium</taxon>
    </lineage>
</organism>
<dbReference type="PANTHER" id="PTHR12714:SF9">
    <property type="entry name" value="PROTEIN-S-ISOPRENYLCYSTEINE O-METHYLTRANSFERASE"/>
    <property type="match status" value="1"/>
</dbReference>
<sequence length="275" mass="30814">MVDTSNSSPPSESLLPSVPRRTTNGFFMPDPPRNPLETVPTQAHESPHGNIPNTPLSVATVAAGLAIVFTLGAGLFISGGVTGSWWATYHLGFFMAAWSFFHWAEFAVTAGWNREKLSVDSFLLDNGMTYHIAHAIALTEFLVTRFFWPDSKSRAVISIIGIAITILGQIIRSLAMIHAASNFSHTVARYKLLDHCLVTDGIYSISRHPSYAGFFYWGLGTQLVLQNPVTFVLFMILLWRFFNSRIRIEEQFLTRFFGQQYIDYRAKVGTLLPFI</sequence>